<dbReference type="GO" id="GO:0005524">
    <property type="term" value="F:ATP binding"/>
    <property type="evidence" value="ECO:0007669"/>
    <property type="project" value="UniProtKB-KW"/>
</dbReference>
<dbReference type="AlphaFoldDB" id="A0A1I2P7Y2"/>
<keyword evidence="3" id="KW-0805">Transcription regulation</keyword>
<dbReference type="InterPro" id="IPR003593">
    <property type="entry name" value="AAA+_ATPase"/>
</dbReference>
<dbReference type="GO" id="GO:0043565">
    <property type="term" value="F:sequence-specific DNA binding"/>
    <property type="evidence" value="ECO:0007669"/>
    <property type="project" value="InterPro"/>
</dbReference>
<evidence type="ECO:0000256" key="3">
    <source>
        <dbReference type="ARBA" id="ARBA00023015"/>
    </source>
</evidence>
<dbReference type="GeneID" id="90545071"/>
<dbReference type="Pfam" id="PF00158">
    <property type="entry name" value="Sigma54_activat"/>
    <property type="match status" value="1"/>
</dbReference>
<reference evidence="6 7" key="1">
    <citation type="submission" date="2016-10" db="EMBL/GenBank/DDBJ databases">
        <authorList>
            <person name="de Groot N.N."/>
        </authorList>
    </citation>
    <scope>NUCLEOTIDE SEQUENCE [LARGE SCALE GENOMIC DNA]</scope>
    <source>
        <strain evidence="6 7">NLAE-zl-G419</strain>
    </source>
</reference>
<dbReference type="OrthoDB" id="9803970at2"/>
<evidence type="ECO:0000313" key="7">
    <source>
        <dbReference type="Proteomes" id="UP000182135"/>
    </source>
</evidence>
<keyword evidence="2" id="KW-0067">ATP-binding</keyword>
<keyword evidence="4" id="KW-0804">Transcription</keyword>
<dbReference type="RefSeq" id="WP_074846297.1">
    <property type="nucleotide sequence ID" value="NZ_CABMJC010000001.1"/>
</dbReference>
<accession>A0A1I2P7Y2</accession>
<dbReference type="InterPro" id="IPR058031">
    <property type="entry name" value="AAA_lid_NorR"/>
</dbReference>
<dbReference type="SUPFAM" id="SSF46689">
    <property type="entry name" value="Homeodomain-like"/>
    <property type="match status" value="1"/>
</dbReference>
<evidence type="ECO:0000256" key="1">
    <source>
        <dbReference type="ARBA" id="ARBA00022741"/>
    </source>
</evidence>
<evidence type="ECO:0000256" key="4">
    <source>
        <dbReference type="ARBA" id="ARBA00023163"/>
    </source>
</evidence>
<dbReference type="Pfam" id="PF02954">
    <property type="entry name" value="HTH_8"/>
    <property type="match status" value="1"/>
</dbReference>
<evidence type="ECO:0000259" key="5">
    <source>
        <dbReference type="PROSITE" id="PS50045"/>
    </source>
</evidence>
<protein>
    <submittedName>
        <fullName evidence="6">DNA-binding transcriptional response regulator, NtrC family, contains REC, AAA-type ATPase, and a Fis-type DNA-binding domains</fullName>
    </submittedName>
</protein>
<dbReference type="Pfam" id="PF25601">
    <property type="entry name" value="AAA_lid_14"/>
    <property type="match status" value="1"/>
</dbReference>
<dbReference type="InterPro" id="IPR027417">
    <property type="entry name" value="P-loop_NTPase"/>
</dbReference>
<dbReference type="SMART" id="SM00382">
    <property type="entry name" value="AAA"/>
    <property type="match status" value="1"/>
</dbReference>
<organism evidence="6 7">
    <name type="scientific">Clostridium cadaveris</name>
    <dbReference type="NCBI Taxonomy" id="1529"/>
    <lineage>
        <taxon>Bacteria</taxon>
        <taxon>Bacillati</taxon>
        <taxon>Bacillota</taxon>
        <taxon>Clostridia</taxon>
        <taxon>Eubacteriales</taxon>
        <taxon>Clostridiaceae</taxon>
        <taxon>Clostridium</taxon>
    </lineage>
</organism>
<dbReference type="FunFam" id="3.40.50.300:FF:000006">
    <property type="entry name" value="DNA-binding transcriptional regulator NtrC"/>
    <property type="match status" value="1"/>
</dbReference>
<dbReference type="eggNOG" id="COG2204">
    <property type="taxonomic scope" value="Bacteria"/>
</dbReference>
<dbReference type="Gene3D" id="3.40.50.300">
    <property type="entry name" value="P-loop containing nucleotide triphosphate hydrolases"/>
    <property type="match status" value="1"/>
</dbReference>
<dbReference type="PANTHER" id="PTHR32071">
    <property type="entry name" value="TRANSCRIPTIONAL REGULATORY PROTEIN"/>
    <property type="match status" value="1"/>
</dbReference>
<dbReference type="PROSITE" id="PS50045">
    <property type="entry name" value="SIGMA54_INTERACT_4"/>
    <property type="match status" value="1"/>
</dbReference>
<dbReference type="Gene3D" id="1.10.8.60">
    <property type="match status" value="1"/>
</dbReference>
<dbReference type="CDD" id="cd00009">
    <property type="entry name" value="AAA"/>
    <property type="match status" value="1"/>
</dbReference>
<dbReference type="InterPro" id="IPR009057">
    <property type="entry name" value="Homeodomain-like_sf"/>
</dbReference>
<evidence type="ECO:0000313" key="6">
    <source>
        <dbReference type="EMBL" id="SFG12272.1"/>
    </source>
</evidence>
<keyword evidence="1" id="KW-0547">Nucleotide-binding</keyword>
<keyword evidence="6" id="KW-0238">DNA-binding</keyword>
<name>A0A1I2P7Y2_9CLOT</name>
<dbReference type="GO" id="GO:0006355">
    <property type="term" value="P:regulation of DNA-templated transcription"/>
    <property type="evidence" value="ECO:0007669"/>
    <property type="project" value="InterPro"/>
</dbReference>
<gene>
    <name evidence="6" type="ORF">SAMN04487885_12710</name>
</gene>
<dbReference type="InterPro" id="IPR002078">
    <property type="entry name" value="Sigma_54_int"/>
</dbReference>
<dbReference type="EMBL" id="FOOE01000027">
    <property type="protein sequence ID" value="SFG12272.1"/>
    <property type="molecule type" value="Genomic_DNA"/>
</dbReference>
<proteinExistence type="predicted"/>
<dbReference type="STRING" id="1529.SAMN04487885_12710"/>
<keyword evidence="7" id="KW-1185">Reference proteome</keyword>
<sequence>MTFKSSFLEKYKLNSKSPKYIKMLNACEKVAKSKANILLLGESGSGKEIAAKYIHACSNRKNKKFVAINCSSYVSSLLESELFGYEPGAFTGANKSKAGKIETSNQGTLFLDEIGDIDLPTQIKLLRVLESKSISRIGSNIENLVDFRLLSATNRNLIQAVQDKEYREDFLYRVSTIVIEVPPLRERSEDLEDLINFFLKSSQEENNITIKSISKEAHNFLYEYDYPGNIRELKSIIDRMVVLSEDGVITKDGIPIIKSIKRPLIDSDDTKYSPSKEKFSKIIPFKEYQRLCEKDYLIWVLEKCGWNVTKASKELQISSRQLFNKINLYNIRR</sequence>
<dbReference type="Gene3D" id="1.10.10.60">
    <property type="entry name" value="Homeodomain-like"/>
    <property type="match status" value="1"/>
</dbReference>
<evidence type="ECO:0000256" key="2">
    <source>
        <dbReference type="ARBA" id="ARBA00022840"/>
    </source>
</evidence>
<dbReference type="SUPFAM" id="SSF52540">
    <property type="entry name" value="P-loop containing nucleoside triphosphate hydrolases"/>
    <property type="match status" value="1"/>
</dbReference>
<dbReference type="PANTHER" id="PTHR32071:SF57">
    <property type="entry name" value="C4-DICARBOXYLATE TRANSPORT TRANSCRIPTIONAL REGULATORY PROTEIN DCTD"/>
    <property type="match status" value="1"/>
</dbReference>
<dbReference type="InterPro" id="IPR002197">
    <property type="entry name" value="HTH_Fis"/>
</dbReference>
<feature type="domain" description="Sigma-54 factor interaction" evidence="5">
    <location>
        <begin position="13"/>
        <end position="242"/>
    </location>
</feature>
<dbReference type="Proteomes" id="UP000182135">
    <property type="component" value="Unassembled WGS sequence"/>
</dbReference>